<keyword evidence="4" id="KW-0509">mRNA transport</keyword>
<evidence type="ECO:0000259" key="8">
    <source>
        <dbReference type="PROSITE" id="PS50166"/>
    </source>
</evidence>
<evidence type="ECO:0000256" key="6">
    <source>
        <dbReference type="ARBA" id="ARBA00023242"/>
    </source>
</evidence>
<dbReference type="Pfam" id="PF08767">
    <property type="entry name" value="CRM1_C"/>
    <property type="match status" value="1"/>
</dbReference>
<dbReference type="PANTHER" id="PTHR11223">
    <property type="entry name" value="EXPORTIN 1/5"/>
    <property type="match status" value="1"/>
</dbReference>
<evidence type="ECO:0000256" key="5">
    <source>
        <dbReference type="ARBA" id="ARBA00022927"/>
    </source>
</evidence>
<comment type="similarity">
    <text evidence="2">Belongs to the exportin family.</text>
</comment>
<dbReference type="InterPro" id="IPR014877">
    <property type="entry name" value="XPO1_C_dom"/>
</dbReference>
<dbReference type="Pfam" id="PF18784">
    <property type="entry name" value="CRM1_repeat_2"/>
    <property type="match status" value="1"/>
</dbReference>
<dbReference type="Pfam" id="PF18787">
    <property type="entry name" value="CRM1_repeat_3"/>
    <property type="match status" value="1"/>
</dbReference>
<dbReference type="InterPro" id="IPR016024">
    <property type="entry name" value="ARM-type_fold"/>
</dbReference>
<dbReference type="Pfam" id="PF03810">
    <property type="entry name" value="IBN_N"/>
    <property type="match status" value="1"/>
</dbReference>
<accession>A0A0S4J0P7</accession>
<dbReference type="InterPro" id="IPR040485">
    <property type="entry name" value="XPO1_repeat_3"/>
</dbReference>
<keyword evidence="5" id="KW-0653">Protein transport</keyword>
<protein>
    <recommendedName>
        <fullName evidence="7">Exportin-1</fullName>
    </recommendedName>
</protein>
<evidence type="ECO:0000256" key="7">
    <source>
        <dbReference type="ARBA" id="ARBA00073514"/>
    </source>
</evidence>
<dbReference type="InterPro" id="IPR013598">
    <property type="entry name" value="Exportin-1/Importin-b-like"/>
</dbReference>
<dbReference type="SUPFAM" id="SSF48371">
    <property type="entry name" value="ARM repeat"/>
    <property type="match status" value="2"/>
</dbReference>
<dbReference type="InterPro" id="IPR011989">
    <property type="entry name" value="ARM-like"/>
</dbReference>
<organism evidence="9 10">
    <name type="scientific">Bodo saltans</name>
    <name type="common">Flagellated protozoan</name>
    <dbReference type="NCBI Taxonomy" id="75058"/>
    <lineage>
        <taxon>Eukaryota</taxon>
        <taxon>Discoba</taxon>
        <taxon>Euglenozoa</taxon>
        <taxon>Kinetoplastea</taxon>
        <taxon>Metakinetoplastina</taxon>
        <taxon>Eubodonida</taxon>
        <taxon>Bodonidae</taxon>
        <taxon>Bodo</taxon>
    </lineage>
</organism>
<dbReference type="AlphaFoldDB" id="A0A0S4J0P7"/>
<dbReference type="GO" id="GO:0031267">
    <property type="term" value="F:small GTPase binding"/>
    <property type="evidence" value="ECO:0007669"/>
    <property type="project" value="InterPro"/>
</dbReference>
<dbReference type="PROSITE" id="PS50166">
    <property type="entry name" value="IMPORTIN_B_NT"/>
    <property type="match status" value="1"/>
</dbReference>
<dbReference type="OMA" id="WAFKHNN"/>
<dbReference type="EMBL" id="CYKH01001014">
    <property type="protein sequence ID" value="CUG77964.1"/>
    <property type="molecule type" value="Genomic_DNA"/>
</dbReference>
<comment type="subcellular location">
    <subcellularLocation>
        <location evidence="1">Nucleus</location>
    </subcellularLocation>
</comment>
<evidence type="ECO:0000256" key="3">
    <source>
        <dbReference type="ARBA" id="ARBA00022448"/>
    </source>
</evidence>
<dbReference type="GO" id="GO:0000056">
    <property type="term" value="P:ribosomal small subunit export from nucleus"/>
    <property type="evidence" value="ECO:0007669"/>
    <property type="project" value="TreeGrafter"/>
</dbReference>
<feature type="domain" description="Importin N-terminal" evidence="8">
    <location>
        <begin position="36"/>
        <end position="102"/>
    </location>
</feature>
<keyword evidence="10" id="KW-1185">Reference proteome</keyword>
<dbReference type="GO" id="GO:0005737">
    <property type="term" value="C:cytoplasm"/>
    <property type="evidence" value="ECO:0007669"/>
    <property type="project" value="TreeGrafter"/>
</dbReference>
<dbReference type="InterPro" id="IPR001494">
    <property type="entry name" value="Importin-beta_N"/>
</dbReference>
<dbReference type="GO" id="GO:0006611">
    <property type="term" value="P:protein export from nucleus"/>
    <property type="evidence" value="ECO:0007669"/>
    <property type="project" value="InterPro"/>
</dbReference>
<evidence type="ECO:0000313" key="9">
    <source>
        <dbReference type="EMBL" id="CUG77964.1"/>
    </source>
</evidence>
<reference evidence="10" key="1">
    <citation type="submission" date="2015-09" db="EMBL/GenBank/DDBJ databases">
        <authorList>
            <consortium name="Pathogen Informatics"/>
        </authorList>
    </citation>
    <scope>NUCLEOTIDE SEQUENCE [LARGE SCALE GENOMIC DNA]</scope>
    <source>
        <strain evidence="10">Lake Konstanz</strain>
    </source>
</reference>
<dbReference type="SMART" id="SM00913">
    <property type="entry name" value="IBN_N"/>
    <property type="match status" value="1"/>
</dbReference>
<proteinExistence type="inferred from homology"/>
<keyword evidence="3" id="KW-0813">Transport</keyword>
<dbReference type="Gene3D" id="1.25.10.10">
    <property type="entry name" value="Leucine-rich Repeat Variant"/>
    <property type="match status" value="1"/>
</dbReference>
<dbReference type="OrthoDB" id="27218at2759"/>
<dbReference type="InterPro" id="IPR045065">
    <property type="entry name" value="XPO1/5"/>
</dbReference>
<dbReference type="GO" id="GO:0005049">
    <property type="term" value="F:nuclear export signal receptor activity"/>
    <property type="evidence" value="ECO:0007669"/>
    <property type="project" value="InterPro"/>
</dbReference>
<dbReference type="SMART" id="SM01102">
    <property type="entry name" value="CRM1_C"/>
    <property type="match status" value="1"/>
</dbReference>
<dbReference type="Pfam" id="PF08389">
    <property type="entry name" value="Xpo1"/>
    <property type="match status" value="1"/>
</dbReference>
<dbReference type="GO" id="GO:0005634">
    <property type="term" value="C:nucleus"/>
    <property type="evidence" value="ECO:0007669"/>
    <property type="project" value="UniProtKB-SubCell"/>
</dbReference>
<evidence type="ECO:0000256" key="1">
    <source>
        <dbReference type="ARBA" id="ARBA00004123"/>
    </source>
</evidence>
<dbReference type="Proteomes" id="UP000051952">
    <property type="component" value="Unassembled WGS sequence"/>
</dbReference>
<keyword evidence="6" id="KW-0539">Nucleus</keyword>
<gene>
    <name evidence="9" type="ORF">BSAL_05800</name>
</gene>
<dbReference type="FunFam" id="1.25.10.10:FF:001255">
    <property type="entry name" value="Exportin 1"/>
    <property type="match status" value="1"/>
</dbReference>
<dbReference type="InterPro" id="IPR041235">
    <property type="entry name" value="Exp1_repeat_2"/>
</dbReference>
<evidence type="ECO:0000256" key="2">
    <source>
        <dbReference type="ARBA" id="ARBA00009466"/>
    </source>
</evidence>
<dbReference type="PANTHER" id="PTHR11223:SF2">
    <property type="entry name" value="EXPORTIN-1"/>
    <property type="match status" value="1"/>
</dbReference>
<dbReference type="GO" id="GO:0000055">
    <property type="term" value="P:ribosomal large subunit export from nucleus"/>
    <property type="evidence" value="ECO:0007669"/>
    <property type="project" value="TreeGrafter"/>
</dbReference>
<evidence type="ECO:0000256" key="4">
    <source>
        <dbReference type="ARBA" id="ARBA00022816"/>
    </source>
</evidence>
<dbReference type="GO" id="GO:0051028">
    <property type="term" value="P:mRNA transport"/>
    <property type="evidence" value="ECO:0007669"/>
    <property type="project" value="UniProtKB-KW"/>
</dbReference>
<dbReference type="VEuPathDB" id="TriTrypDB:BSAL_05800"/>
<name>A0A0S4J0P7_BODSA</name>
<sequence>MNYDGLLDPSRPIEPAAFESVVAQLSSPNAHNVVAAQEALSKFKSHPESFFKCDALILGCTSQHARFLAVQLMEEGITKRWNTLNESQQASLRTFLMNLVVSTCRGGWDAMRSQKVVLTKIDTALIAIAKREWPHRWPTFVRDVCTSASGVDDPMVENCVRLLTLLGEDIFEFGDKGMTSRAAARKKVALQDDFQMIYSVLVAVLTQSKDTQLTNAALQCFTKYVPWMPFENVFDSQFLDFLSLFCINLEILRYDSLRCLTEIAALSILSGPPGDSQKQLMVKSFRNAAQAIMNALPHGHSALSARMRQAAELDPDGADVICLYLTTFLKRYLRQIIHDDVLLKGVHEMLVGLTSVVDRKEMFKSCVEYWWWLGETLLRGFERGGLVSTGTDTSTLNSTIHASTTSSTSGFGLGEQPPVARQLQQKLNSILTDVRFVLIKNMARPEEVIIVEEEGEIRRETMKDVENLQLYQLMREALIFFTHLDPSNTQLIMTTLMAKQLDRSEWSWGNCSTLCWAVGSISGSMNSEHEKDLFVAIMSDLLKLCKEMIGKENRAVIASNIMYVVGQYPRFLRNHKSFLRTVSRKLFEFMRELFQGVQDMAVDTFLKLTKTCPEVFLDAGQEPKRFVWFIIQDAWPNMTGLLGPAHIELLHSAMGHIIHAGSQIENYPTTCGELGATSEATQILMSLLLNSTSLFKSAVEMAAVNFDGLISNVDLLRSLLHILRNFSNTASTCGPIFIHQMQVMFDELQSFYAAFSRTISSAVAAHGPAVLSGQANVRLMRLIKKEILRVIELFTEHTLQDSFVAQECMPKVFDIVLTDYVNSHPLAREAGTLALVTACVNRLKNLLSGDCAAILNHTFTPTVLLIVENTTDFPEHRVNLFRLLHALNEHCFDAFLAYISTHEDIVDSILWAIKHTERNVMSTGLELLLSLLVKVVGSEVGESFYKAYMHRILTEVLVSALDTLHTAGFQTQCSILQHLFQVSGSVPIDMPAVGRASVSEFFRQSLSEIPTLVPDQIVAFVDRCYVLSDSSLSFRQHVADFLIEVQIWGGEQENAMLREEEQRQREEVIPGLSRVGMEKLSVSSSTSVE</sequence>
<evidence type="ECO:0000313" key="10">
    <source>
        <dbReference type="Proteomes" id="UP000051952"/>
    </source>
</evidence>